<keyword evidence="13" id="KW-1185">Reference proteome</keyword>
<feature type="transmembrane region" description="Helical" evidence="10">
    <location>
        <begin position="116"/>
        <end position="138"/>
    </location>
</feature>
<evidence type="ECO:0000256" key="1">
    <source>
        <dbReference type="ARBA" id="ARBA00004651"/>
    </source>
</evidence>
<feature type="transmembrane region" description="Helical" evidence="10">
    <location>
        <begin position="31"/>
        <end position="51"/>
    </location>
</feature>
<dbReference type="GO" id="GO:1902600">
    <property type="term" value="P:proton transmembrane transport"/>
    <property type="evidence" value="ECO:0007669"/>
    <property type="project" value="InterPro"/>
</dbReference>
<dbReference type="PANTHER" id="PTHR32507:SF7">
    <property type="entry name" value="K(+)_H(+) ANTIPORTER NHAP2"/>
    <property type="match status" value="1"/>
</dbReference>
<protein>
    <submittedName>
        <fullName evidence="12">Potassium/proton antiporter, CPA1 family</fullName>
    </submittedName>
</protein>
<dbReference type="EMBL" id="CP000383">
    <property type="protein sequence ID" value="ABG59108.1"/>
    <property type="molecule type" value="Genomic_DNA"/>
</dbReference>
<dbReference type="InterPro" id="IPR036721">
    <property type="entry name" value="RCK_C_sf"/>
</dbReference>
<dbReference type="Gene3D" id="3.30.70.1450">
    <property type="entry name" value="Regulator of K+ conductance, C-terminal domain"/>
    <property type="match status" value="1"/>
</dbReference>
<dbReference type="NCBIfam" id="NF003716">
    <property type="entry name" value="PRK05326.1-3"/>
    <property type="match status" value="1"/>
</dbReference>
<gene>
    <name evidence="12" type="primary">cvrA</name>
    <name evidence="12" type="ordered locus">CHU_1841</name>
</gene>
<evidence type="ECO:0000259" key="11">
    <source>
        <dbReference type="PROSITE" id="PS51202"/>
    </source>
</evidence>
<comment type="subcellular location">
    <subcellularLocation>
        <location evidence="1">Cell membrane</location>
        <topology evidence="1">Multi-pass membrane protein</topology>
    </subcellularLocation>
</comment>
<proteinExistence type="predicted"/>
<dbReference type="Pfam" id="PF02080">
    <property type="entry name" value="TrkA_C"/>
    <property type="match status" value="1"/>
</dbReference>
<dbReference type="NCBIfam" id="NF003715">
    <property type="entry name" value="PRK05326.1-2"/>
    <property type="match status" value="1"/>
</dbReference>
<dbReference type="Gene3D" id="1.20.1530.20">
    <property type="match status" value="1"/>
</dbReference>
<keyword evidence="8" id="KW-0406">Ion transport</keyword>
<reference evidence="12 13" key="1">
    <citation type="journal article" date="2007" name="Appl. Environ. Microbiol.">
        <title>Genome sequence of the cellulolytic gliding bacterium Cytophaga hutchinsonii.</title>
        <authorList>
            <person name="Xie G."/>
            <person name="Bruce D.C."/>
            <person name="Challacombe J.F."/>
            <person name="Chertkov O."/>
            <person name="Detter J.C."/>
            <person name="Gilna P."/>
            <person name="Han C.S."/>
            <person name="Lucas S."/>
            <person name="Misra M."/>
            <person name="Myers G.L."/>
            <person name="Richardson P."/>
            <person name="Tapia R."/>
            <person name="Thayer N."/>
            <person name="Thompson L.S."/>
            <person name="Brettin T.S."/>
            <person name="Henrissat B."/>
            <person name="Wilson D.B."/>
            <person name="McBride M.J."/>
        </authorList>
    </citation>
    <scope>NUCLEOTIDE SEQUENCE [LARGE SCALE GENOMIC DNA]</scope>
    <source>
        <strain evidence="13">ATCC 33406 / DSM 1761 / CIP 103989 / NBRC 15051 / NCIMB 9469 / D465</strain>
    </source>
</reference>
<dbReference type="AlphaFoldDB" id="A0A6N4SRU3"/>
<evidence type="ECO:0000256" key="4">
    <source>
        <dbReference type="ARBA" id="ARBA00022475"/>
    </source>
</evidence>
<keyword evidence="2" id="KW-0813">Transport</keyword>
<feature type="transmembrane region" description="Helical" evidence="10">
    <location>
        <begin position="273"/>
        <end position="290"/>
    </location>
</feature>
<keyword evidence="6 10" id="KW-0812">Transmembrane</keyword>
<sequence length="485" mass="52642">MNLEELLLGFSTLILISIFIARISNNLGVPVLLLFLGIGMLAGSEGAGGMAFDDTRLAQSIGITSLVFILFSGGLSTHWHIVKPVLFPAISLATLGVVVTAGSVAIFAHYVFDVSLLVSLLLGSIVASTDAAAVFSIIGARNIKIKGNITPLLELESGSNDPMAVFLTITMIEIIQMPDISFGQLALQFLMEMGIGLGMGLLLGKGIVFIINRLKIPIEGLYQVFVFASAFFVYASTNLIHGSGFLAVYVAGMVVGNHNIVHKKNVFRFFDGMAWVAQIVMFLTLGLLVFPSHILTAFKTELSISLFLIILARPLGVFISLIPFKFSFKEMLFISWVGLRGAVPIILATFPLLAGVAEAQWIFNVVFFIVITSALLQGWTIPFVLDLLHLKDTHKPFITSPTEFNHLDEVDRVRINMIVPDNATFNNQSIVSIKALQGCLIITVKRGDTYFVPSGGTVLQSGDYLQALVSKSKVEELQSILEVSQ</sequence>
<evidence type="ECO:0000256" key="3">
    <source>
        <dbReference type="ARBA" id="ARBA00022449"/>
    </source>
</evidence>
<evidence type="ECO:0000256" key="9">
    <source>
        <dbReference type="ARBA" id="ARBA00023136"/>
    </source>
</evidence>
<evidence type="ECO:0000313" key="12">
    <source>
        <dbReference type="EMBL" id="ABG59108.1"/>
    </source>
</evidence>
<dbReference type="InterPro" id="IPR006153">
    <property type="entry name" value="Cation/H_exchanger_TM"/>
</dbReference>
<feature type="transmembrane region" description="Helical" evidence="10">
    <location>
        <begin position="57"/>
        <end position="75"/>
    </location>
</feature>
<keyword evidence="4" id="KW-1003">Cell membrane</keyword>
<evidence type="ECO:0000256" key="10">
    <source>
        <dbReference type="SAM" id="Phobius"/>
    </source>
</evidence>
<keyword evidence="5" id="KW-0630">Potassium</keyword>
<dbReference type="Pfam" id="PF00999">
    <property type="entry name" value="Na_H_Exchanger"/>
    <property type="match status" value="1"/>
</dbReference>
<dbReference type="GO" id="GO:0008324">
    <property type="term" value="F:monoatomic cation transmembrane transporter activity"/>
    <property type="evidence" value="ECO:0007669"/>
    <property type="project" value="InterPro"/>
</dbReference>
<dbReference type="Proteomes" id="UP000001822">
    <property type="component" value="Chromosome"/>
</dbReference>
<evidence type="ECO:0000256" key="6">
    <source>
        <dbReference type="ARBA" id="ARBA00022692"/>
    </source>
</evidence>
<evidence type="ECO:0000256" key="8">
    <source>
        <dbReference type="ARBA" id="ARBA00023065"/>
    </source>
</evidence>
<feature type="transmembrane region" description="Helical" evidence="10">
    <location>
        <begin position="331"/>
        <end position="355"/>
    </location>
</feature>
<feature type="transmembrane region" description="Helical" evidence="10">
    <location>
        <begin position="302"/>
        <end position="324"/>
    </location>
</feature>
<dbReference type="InterPro" id="IPR038770">
    <property type="entry name" value="Na+/solute_symporter_sf"/>
</dbReference>
<feature type="transmembrane region" description="Helical" evidence="10">
    <location>
        <begin position="87"/>
        <end position="110"/>
    </location>
</feature>
<feature type="transmembrane region" description="Helical" evidence="10">
    <location>
        <begin position="361"/>
        <end position="385"/>
    </location>
</feature>
<dbReference type="SUPFAM" id="SSF116726">
    <property type="entry name" value="TrkA C-terminal domain-like"/>
    <property type="match status" value="1"/>
</dbReference>
<evidence type="ECO:0000313" key="13">
    <source>
        <dbReference type="Proteomes" id="UP000001822"/>
    </source>
</evidence>
<dbReference type="PROSITE" id="PS51202">
    <property type="entry name" value="RCK_C"/>
    <property type="match status" value="1"/>
</dbReference>
<dbReference type="GO" id="GO:0006813">
    <property type="term" value="P:potassium ion transport"/>
    <property type="evidence" value="ECO:0007669"/>
    <property type="project" value="UniProtKB-KW"/>
</dbReference>
<dbReference type="InterPro" id="IPR006037">
    <property type="entry name" value="RCK_C"/>
</dbReference>
<dbReference type="GO" id="GO:0005886">
    <property type="term" value="C:plasma membrane"/>
    <property type="evidence" value="ECO:0007669"/>
    <property type="project" value="UniProtKB-SubCell"/>
</dbReference>
<dbReference type="RefSeq" id="WP_011585225.1">
    <property type="nucleotide sequence ID" value="NC_008255.1"/>
</dbReference>
<dbReference type="KEGG" id="chu:CHU_1841"/>
<feature type="transmembrane region" description="Helical" evidence="10">
    <location>
        <begin position="6"/>
        <end position="24"/>
    </location>
</feature>
<dbReference type="GO" id="GO:0015297">
    <property type="term" value="F:antiporter activity"/>
    <property type="evidence" value="ECO:0007669"/>
    <property type="project" value="UniProtKB-KW"/>
</dbReference>
<keyword evidence="5" id="KW-0633">Potassium transport</keyword>
<keyword evidence="3" id="KW-0050">Antiport</keyword>
<dbReference type="PANTHER" id="PTHR32507">
    <property type="entry name" value="NA(+)/H(+) ANTIPORTER 1"/>
    <property type="match status" value="1"/>
</dbReference>
<accession>A0A6N4SRU3</accession>
<feature type="transmembrane region" description="Helical" evidence="10">
    <location>
        <begin position="189"/>
        <end position="208"/>
    </location>
</feature>
<name>A0A6N4SRU3_CYTH3</name>
<organism evidence="12 13">
    <name type="scientific">Cytophaga hutchinsonii (strain ATCC 33406 / DSM 1761 / CIP 103989 / NBRC 15051 / NCIMB 9469 / D465)</name>
    <dbReference type="NCBI Taxonomy" id="269798"/>
    <lineage>
        <taxon>Bacteria</taxon>
        <taxon>Pseudomonadati</taxon>
        <taxon>Bacteroidota</taxon>
        <taxon>Cytophagia</taxon>
        <taxon>Cytophagales</taxon>
        <taxon>Cytophagaceae</taxon>
        <taxon>Cytophaga</taxon>
    </lineage>
</organism>
<evidence type="ECO:0000256" key="7">
    <source>
        <dbReference type="ARBA" id="ARBA00022989"/>
    </source>
</evidence>
<evidence type="ECO:0000256" key="5">
    <source>
        <dbReference type="ARBA" id="ARBA00022538"/>
    </source>
</evidence>
<keyword evidence="7 10" id="KW-1133">Transmembrane helix</keyword>
<evidence type="ECO:0000256" key="2">
    <source>
        <dbReference type="ARBA" id="ARBA00022448"/>
    </source>
</evidence>
<keyword evidence="9 10" id="KW-0472">Membrane</keyword>
<feature type="domain" description="RCK C-terminal" evidence="11">
    <location>
        <begin position="402"/>
        <end position="483"/>
    </location>
</feature>